<feature type="transmembrane region" description="Helical" evidence="16">
    <location>
        <begin position="70"/>
        <end position="90"/>
    </location>
</feature>
<dbReference type="InterPro" id="IPR001516">
    <property type="entry name" value="Proton_antipo_N"/>
</dbReference>
<evidence type="ECO:0000256" key="7">
    <source>
        <dbReference type="ARBA" id="ARBA00022792"/>
    </source>
</evidence>
<dbReference type="GO" id="GO:0005743">
    <property type="term" value="C:mitochondrial inner membrane"/>
    <property type="evidence" value="ECO:0007669"/>
    <property type="project" value="UniProtKB-SubCell"/>
</dbReference>
<feature type="transmembrane region" description="Helical" evidence="16">
    <location>
        <begin position="403"/>
        <end position="426"/>
    </location>
</feature>
<feature type="transmembrane region" description="Helical" evidence="16">
    <location>
        <begin position="269"/>
        <end position="290"/>
    </location>
</feature>
<comment type="catalytic activity">
    <reaction evidence="15 16">
        <text>a ubiquinone + NADH + 5 H(+)(in) = a ubiquinol + NAD(+) + 4 H(+)(out)</text>
        <dbReference type="Rhea" id="RHEA:29091"/>
        <dbReference type="Rhea" id="RHEA-COMP:9565"/>
        <dbReference type="Rhea" id="RHEA-COMP:9566"/>
        <dbReference type="ChEBI" id="CHEBI:15378"/>
        <dbReference type="ChEBI" id="CHEBI:16389"/>
        <dbReference type="ChEBI" id="CHEBI:17976"/>
        <dbReference type="ChEBI" id="CHEBI:57540"/>
        <dbReference type="ChEBI" id="CHEBI:57945"/>
        <dbReference type="EC" id="7.1.1.2"/>
    </reaction>
</comment>
<evidence type="ECO:0000259" key="18">
    <source>
        <dbReference type="Pfam" id="PF00662"/>
    </source>
</evidence>
<dbReference type="GO" id="GO:0042773">
    <property type="term" value="P:ATP synthesis coupled electron transport"/>
    <property type="evidence" value="ECO:0007669"/>
    <property type="project" value="InterPro"/>
</dbReference>
<evidence type="ECO:0000256" key="11">
    <source>
        <dbReference type="ARBA" id="ARBA00023027"/>
    </source>
</evidence>
<gene>
    <name evidence="20" type="primary">nad5</name>
</gene>
<evidence type="ECO:0000256" key="8">
    <source>
        <dbReference type="ARBA" id="ARBA00022967"/>
    </source>
</evidence>
<feature type="transmembrane region" description="Helical" evidence="16">
    <location>
        <begin position="297"/>
        <end position="315"/>
    </location>
</feature>
<feature type="transmembrane region" description="Helical" evidence="16">
    <location>
        <begin position="446"/>
        <end position="469"/>
    </location>
</feature>
<evidence type="ECO:0000259" key="17">
    <source>
        <dbReference type="Pfam" id="PF00361"/>
    </source>
</evidence>
<reference evidence="20" key="1">
    <citation type="submission" date="2022-07" db="EMBL/GenBank/DDBJ databases">
        <title>Ophionereis sp WZD_zsw mitochondrion, complete genome.</title>
        <authorList>
            <person name="Deng Z."/>
            <person name="Liao X."/>
        </authorList>
    </citation>
    <scope>NUCLEOTIDE SEQUENCE</scope>
</reference>
<feature type="transmembrane region" description="Helical" evidence="16">
    <location>
        <begin position="475"/>
        <end position="496"/>
    </location>
</feature>
<feature type="transmembrane region" description="Helical" evidence="16">
    <location>
        <begin position="6"/>
        <end position="24"/>
    </location>
</feature>
<evidence type="ECO:0000256" key="1">
    <source>
        <dbReference type="ARBA" id="ARBA00004448"/>
    </source>
</evidence>
<keyword evidence="4 16" id="KW-0813">Transport</keyword>
<evidence type="ECO:0000256" key="5">
    <source>
        <dbReference type="ARBA" id="ARBA00022660"/>
    </source>
</evidence>
<evidence type="ECO:0000256" key="4">
    <source>
        <dbReference type="ARBA" id="ARBA00022448"/>
    </source>
</evidence>
<evidence type="ECO:0000256" key="10">
    <source>
        <dbReference type="ARBA" id="ARBA00022989"/>
    </source>
</evidence>
<dbReference type="GO" id="GO:0003954">
    <property type="term" value="F:NADH dehydrogenase activity"/>
    <property type="evidence" value="ECO:0007669"/>
    <property type="project" value="TreeGrafter"/>
</dbReference>
<feature type="domain" description="NADH dehydrogenase subunit 5 C-terminal" evidence="19">
    <location>
        <begin position="418"/>
        <end position="595"/>
    </location>
</feature>
<accession>A0AAU6PXF4</accession>
<keyword evidence="7" id="KW-0999">Mitochondrion inner membrane</keyword>
<protein>
    <recommendedName>
        <fullName evidence="3 16">NADH-ubiquinone oxidoreductase chain 5</fullName>
        <ecNumber evidence="2 16">7.1.1.2</ecNumber>
    </recommendedName>
</protein>
<evidence type="ECO:0000256" key="3">
    <source>
        <dbReference type="ARBA" id="ARBA00021096"/>
    </source>
</evidence>
<keyword evidence="6 16" id="KW-0812">Transmembrane</keyword>
<evidence type="ECO:0000313" key="20">
    <source>
        <dbReference type="EMBL" id="WYA84664.1"/>
    </source>
</evidence>
<feature type="transmembrane region" description="Helical" evidence="16">
    <location>
        <begin position="241"/>
        <end position="263"/>
    </location>
</feature>
<evidence type="ECO:0000256" key="15">
    <source>
        <dbReference type="ARBA" id="ARBA00049551"/>
    </source>
</evidence>
<dbReference type="Pfam" id="PF00662">
    <property type="entry name" value="Proton_antipo_N"/>
    <property type="match status" value="1"/>
</dbReference>
<feature type="transmembrane region" description="Helical" evidence="16">
    <location>
        <begin position="361"/>
        <end position="383"/>
    </location>
</feature>
<dbReference type="EMBL" id="ON974984">
    <property type="protein sequence ID" value="WYA84664.1"/>
    <property type="molecule type" value="Genomic_DNA"/>
</dbReference>
<keyword evidence="10 16" id="KW-1133">Transmembrane helix</keyword>
<keyword evidence="9" id="KW-0249">Electron transport</keyword>
<evidence type="ECO:0000256" key="2">
    <source>
        <dbReference type="ARBA" id="ARBA00012944"/>
    </source>
</evidence>
<dbReference type="GO" id="GO:0015990">
    <property type="term" value="P:electron transport coupled proton transport"/>
    <property type="evidence" value="ECO:0007669"/>
    <property type="project" value="TreeGrafter"/>
</dbReference>
<evidence type="ECO:0000256" key="14">
    <source>
        <dbReference type="ARBA" id="ARBA00023136"/>
    </source>
</evidence>
<geneLocation type="mitochondrion" evidence="20"/>
<dbReference type="Pfam" id="PF00361">
    <property type="entry name" value="Proton_antipo_M"/>
    <property type="match status" value="1"/>
</dbReference>
<keyword evidence="14 16" id="KW-0472">Membrane</keyword>
<keyword evidence="13 16" id="KW-0496">Mitochondrion</keyword>
<feature type="domain" description="NADH:quinone oxidoreductase/Mrp antiporter transmembrane" evidence="17">
    <location>
        <begin position="128"/>
        <end position="415"/>
    </location>
</feature>
<comment type="function">
    <text evidence="16">Core subunit of the mitochondrial membrane respiratory chain NADH dehydrogenase (Complex I) which catalyzes electron transfer from NADH through the respiratory chain, using ubiquinone as an electron acceptor. Essential for the catalytic activity and assembly of complex I.</text>
</comment>
<feature type="transmembrane region" description="Helical" evidence="16">
    <location>
        <begin position="166"/>
        <end position="187"/>
    </location>
</feature>
<dbReference type="PANTHER" id="PTHR42829">
    <property type="entry name" value="NADH-UBIQUINONE OXIDOREDUCTASE CHAIN 5"/>
    <property type="match status" value="1"/>
</dbReference>
<dbReference type="EC" id="7.1.1.2" evidence="2 16"/>
<keyword evidence="8" id="KW-1278">Translocase</keyword>
<keyword evidence="12 16" id="KW-0830">Ubiquinone</keyword>
<keyword evidence="11 16" id="KW-0520">NAD</keyword>
<dbReference type="Pfam" id="PF06455">
    <property type="entry name" value="NADH5_C"/>
    <property type="match status" value="1"/>
</dbReference>
<evidence type="ECO:0000256" key="13">
    <source>
        <dbReference type="ARBA" id="ARBA00023128"/>
    </source>
</evidence>
<sequence>MILNLVPLTALLLFVLLSFLFILNKNGKNSITLLSYGAGFGSASSFYWGLIDAPSYILNLQWFSSNLPSFSLSFYLDLPSILFTGVALFVTWSIIEFSHYYMDSDPNNQKFFNTLIFFLFFMLILVSANSLFLLFIGWEGVGILSFILIGWWFTRADANSAALQAIIYNRIGDSGMILFLAFSIILLNSWDLNSLLTLINQTPLTSWALLGIIIAAAGKSAQFSLHPWLPSAMEGPTPVSALLHSSTMVVAGVFLLFRCHPLLNSVTWALPIVSVLGALTALFAASAALAQYDIKKVVAYSTTSQLGLMVVALGLNIPSLALFHICTHAFFKALLFLCSGSIIHSLNNEQDIRKMSNSSEVLPFTTSCIVIGSLALCGLPFLAGYYSKDLILEAGQGSISNSISIILSLVATLMTAVYSFRIIFYVGFNKHNTETIVPSSEQNLNLILPLIRLIGGVFISGWIFSLFFFNLSPLILPWSNKVLPLFLTLAAAVYIFNQTPLLPTLNKNIIPLAFFLSSNWFFVQLSHGTLFLSSLTNSIKGVLRGLDHGWTSQLGPKGSSHTIINVSNVIQKSLTGITSHYLSYALLLFIAGILLLLF</sequence>
<evidence type="ECO:0000256" key="12">
    <source>
        <dbReference type="ARBA" id="ARBA00023075"/>
    </source>
</evidence>
<evidence type="ECO:0000256" key="9">
    <source>
        <dbReference type="ARBA" id="ARBA00022982"/>
    </source>
</evidence>
<evidence type="ECO:0000256" key="6">
    <source>
        <dbReference type="ARBA" id="ARBA00022692"/>
    </source>
</evidence>
<feature type="transmembrane region" description="Helical" evidence="16">
    <location>
        <begin position="111"/>
        <end position="128"/>
    </location>
</feature>
<dbReference type="InterPro" id="IPR003945">
    <property type="entry name" value="NU5C-like"/>
</dbReference>
<organism evidence="20">
    <name type="scientific">Ophionereis sp</name>
    <dbReference type="NCBI Taxonomy" id="3135531"/>
    <lineage>
        <taxon>Eukaryota</taxon>
        <taxon>Metazoa</taxon>
        <taxon>Echinodermata</taxon>
        <taxon>Eleutherozoa</taxon>
        <taxon>Asterozoa</taxon>
        <taxon>Ophiuroidea</taxon>
        <taxon>Myophiuroidea</taxon>
        <taxon>Metophiurida</taxon>
        <taxon>Ophintegrida</taxon>
        <taxon>Amphilepidida</taxon>
        <taxon>Ophiurina</taxon>
        <taxon>Gnathophiurina</taxon>
        <taxon>Ophiactoidea</taxon>
        <taxon>Ophionereidae</taxon>
        <taxon>Ophionereis</taxon>
    </lineage>
</organism>
<feature type="domain" description="NADH-Ubiquinone oxidoreductase (complex I) chain 5 N-terminal" evidence="18">
    <location>
        <begin position="62"/>
        <end position="112"/>
    </location>
</feature>
<keyword evidence="5" id="KW-0679">Respiratory chain</keyword>
<feature type="transmembrane region" description="Helical" evidence="16">
    <location>
        <begin position="581"/>
        <end position="597"/>
    </location>
</feature>
<feature type="transmembrane region" description="Helical" evidence="16">
    <location>
        <begin position="508"/>
        <end position="527"/>
    </location>
</feature>
<dbReference type="PRINTS" id="PR01434">
    <property type="entry name" value="NADHDHGNASE5"/>
</dbReference>
<dbReference type="InterPro" id="IPR001750">
    <property type="entry name" value="ND/Mrp_TM"/>
</dbReference>
<comment type="similarity">
    <text evidence="16">Belongs to the complex I subunit 5 family.</text>
</comment>
<dbReference type="InterPro" id="IPR018393">
    <property type="entry name" value="NADHpl_OxRdtase_5_subgr"/>
</dbReference>
<name>A0AAU6PXF4_9ECHI</name>
<proteinExistence type="inferred from homology"/>
<dbReference type="NCBIfam" id="TIGR01974">
    <property type="entry name" value="NDH_I_L"/>
    <property type="match status" value="1"/>
</dbReference>
<comment type="subcellular location">
    <subcellularLocation>
        <location evidence="1">Mitochondrion inner membrane</location>
        <topology evidence="1">Multi-pass membrane protein</topology>
    </subcellularLocation>
</comment>
<dbReference type="GO" id="GO:0008137">
    <property type="term" value="F:NADH dehydrogenase (ubiquinone) activity"/>
    <property type="evidence" value="ECO:0007669"/>
    <property type="project" value="UniProtKB-EC"/>
</dbReference>
<feature type="transmembrane region" description="Helical" evidence="16">
    <location>
        <begin position="31"/>
        <end position="50"/>
    </location>
</feature>
<dbReference type="PANTHER" id="PTHR42829:SF2">
    <property type="entry name" value="NADH-UBIQUINONE OXIDOREDUCTASE CHAIN 5"/>
    <property type="match status" value="1"/>
</dbReference>
<dbReference type="AlphaFoldDB" id="A0AAU6PXF4"/>
<dbReference type="InterPro" id="IPR010934">
    <property type="entry name" value="NADH_DH_su5_C"/>
</dbReference>
<evidence type="ECO:0000256" key="16">
    <source>
        <dbReference type="RuleBase" id="RU003404"/>
    </source>
</evidence>
<evidence type="ECO:0000259" key="19">
    <source>
        <dbReference type="Pfam" id="PF06455"/>
    </source>
</evidence>